<dbReference type="AlphaFoldDB" id="A0AAQ0J648"/>
<dbReference type="Proteomes" id="UP000825134">
    <property type="component" value="Chromosome"/>
</dbReference>
<feature type="transmembrane region" description="Helical" evidence="1">
    <location>
        <begin position="169"/>
        <end position="190"/>
    </location>
</feature>
<reference evidence="2" key="1">
    <citation type="journal article" date="2021" name="Front. Microbiol.">
        <title>Generation of Tetracycline and Rifamycin Resistant Chlamydia Suis Recombinants.</title>
        <authorList>
            <person name="Marti H."/>
            <person name="Bommana S."/>
            <person name="Read T.D."/>
            <person name="Pesch T."/>
            <person name="Prahauser B."/>
            <person name="Dean D."/>
            <person name="Borel N."/>
        </authorList>
    </citation>
    <scope>NUCLEOTIDE SEQUENCE</scope>
    <source>
        <strain evidence="2">208.1</strain>
    </source>
</reference>
<protein>
    <submittedName>
        <fullName evidence="2">Uncharacterized protein</fullName>
    </submittedName>
</protein>
<dbReference type="RefSeq" id="WP_080122318.1">
    <property type="nucleotide sequence ID" value="NZ_CP063062.1"/>
</dbReference>
<feature type="transmembrane region" description="Helical" evidence="1">
    <location>
        <begin position="202"/>
        <end position="228"/>
    </location>
</feature>
<organism evidence="2 3">
    <name type="scientific">Chlamydia suis</name>
    <dbReference type="NCBI Taxonomy" id="83559"/>
    <lineage>
        <taxon>Bacteria</taxon>
        <taxon>Pseudomonadati</taxon>
        <taxon>Chlamydiota</taxon>
        <taxon>Chlamydiia</taxon>
        <taxon>Chlamydiales</taxon>
        <taxon>Chlamydiaceae</taxon>
        <taxon>Chlamydia/Chlamydophila group</taxon>
        <taxon>Chlamydia</taxon>
    </lineage>
</organism>
<feature type="transmembrane region" description="Helical" evidence="1">
    <location>
        <begin position="335"/>
        <end position="353"/>
    </location>
</feature>
<accession>A0AAQ0J648</accession>
<feature type="transmembrane region" description="Helical" evidence="1">
    <location>
        <begin position="385"/>
        <end position="402"/>
    </location>
</feature>
<feature type="transmembrane region" description="Helical" evidence="1">
    <location>
        <begin position="53"/>
        <end position="80"/>
    </location>
</feature>
<evidence type="ECO:0000256" key="1">
    <source>
        <dbReference type="SAM" id="Phobius"/>
    </source>
</evidence>
<sequence length="404" mass="45389">MEKDLLENVYRHYRYRFFKLSILPALLGLWLFFTPDILNYLDPATVLSDRVCGLLLILLSALSFYNHLILRLGIFIGLWISSFSCYPGLSPLVFAHDSLLGFATLAVICLLPNRPEDLEVGPTIPETCHYNPSSGGKRGAVLLFSFLGWLQSRYLTSAALHIADAEATCSLFVSSILMIIYSLLIVLSLTGGERRWHTRPKVVFITAFLLFCAIGLTLAAILLSQLFLTNYKGVSLTIAPVFSLAFFYDEIQAAWHYLTQFFSDKKKLTQIAFYGSEYYKESLFWEERSVLSFSKACKQAFEGLAFPLNLVLACVLAICFVQINVHLSLPDTCRFFINSTCWFILVLSIFSFAKSLHHLRWLNLLFAAGILLSPVIFHLPLDAKTLLSIVASGIAFIALSIGRL</sequence>
<keyword evidence="1" id="KW-1133">Transmembrane helix</keyword>
<proteinExistence type="predicted"/>
<dbReference type="EMBL" id="CP063185">
    <property type="protein sequence ID" value="QYC74170.1"/>
    <property type="molecule type" value="Genomic_DNA"/>
</dbReference>
<feature type="transmembrane region" description="Helical" evidence="1">
    <location>
        <begin position="234"/>
        <end position="258"/>
    </location>
</feature>
<evidence type="ECO:0000313" key="2">
    <source>
        <dbReference type="EMBL" id="QYC74170.1"/>
    </source>
</evidence>
<keyword evidence="1" id="KW-0812">Transmembrane</keyword>
<feature type="transmembrane region" description="Helical" evidence="1">
    <location>
        <begin position="20"/>
        <end position="41"/>
    </location>
</feature>
<feature type="transmembrane region" description="Helical" evidence="1">
    <location>
        <begin position="360"/>
        <end position="379"/>
    </location>
</feature>
<name>A0AAQ0J648_9CHLA</name>
<evidence type="ECO:0000313" key="3">
    <source>
        <dbReference type="Proteomes" id="UP000825134"/>
    </source>
</evidence>
<feature type="transmembrane region" description="Helical" evidence="1">
    <location>
        <begin position="304"/>
        <end position="323"/>
    </location>
</feature>
<gene>
    <name evidence="2" type="ORF">INQ84_03555</name>
</gene>
<keyword evidence="1" id="KW-0472">Membrane</keyword>